<keyword evidence="1" id="KW-1133">Transmembrane helix</keyword>
<name>A0A7S3BY82_9EUKA</name>
<dbReference type="PANTHER" id="PTHR33802">
    <property type="entry name" value="SI:CH211-161H7.5-RELATED"/>
    <property type="match status" value="1"/>
</dbReference>
<evidence type="ECO:0000313" key="2">
    <source>
        <dbReference type="EMBL" id="CAE0148773.1"/>
    </source>
</evidence>
<sequence length="283" mass="29996">MISKLVVVGVFVLQTVLVFGGNSRLFGLLQPGSGWYTNVEMSQRYASLVTPARFAFAIWGIIYSWEIVALIYLALRPTADGMFWKASNPNLWLAANFFQGIWALLFATERLLLAALALAGIAASLTCLAFSMRAADTLEYWLVAAPLWLHAGWTTAASIVNINLVLSLVSDAATQCAAAHASAFVACFVGLGIVVISSGDSSSCSVLVATPLVAALCWALSAIRIELKNPDLITSSVAYKEIGEVGRNALEIVVGGCAIVLASGSLLIVLVQIASGRGWLELK</sequence>
<dbReference type="AlphaFoldDB" id="A0A7S3BY82"/>
<proteinExistence type="predicted"/>
<feature type="transmembrane region" description="Helical" evidence="1">
    <location>
        <begin position="142"/>
        <end position="166"/>
    </location>
</feature>
<evidence type="ECO:0000256" key="1">
    <source>
        <dbReference type="SAM" id="Phobius"/>
    </source>
</evidence>
<accession>A0A7S3BY82</accession>
<feature type="transmembrane region" description="Helical" evidence="1">
    <location>
        <begin position="54"/>
        <end position="75"/>
    </location>
</feature>
<feature type="transmembrane region" description="Helical" evidence="1">
    <location>
        <begin position="252"/>
        <end position="274"/>
    </location>
</feature>
<organism evidence="2">
    <name type="scientific">Haptolina ericina</name>
    <dbReference type="NCBI Taxonomy" id="156174"/>
    <lineage>
        <taxon>Eukaryota</taxon>
        <taxon>Haptista</taxon>
        <taxon>Haptophyta</taxon>
        <taxon>Prymnesiophyceae</taxon>
        <taxon>Prymnesiales</taxon>
        <taxon>Prymnesiaceae</taxon>
        <taxon>Haptolina</taxon>
    </lineage>
</organism>
<gene>
    <name evidence="2" type="ORF">HERI1096_LOCUS37550</name>
</gene>
<keyword evidence="1" id="KW-0472">Membrane</keyword>
<feature type="transmembrane region" description="Helical" evidence="1">
    <location>
        <begin position="178"/>
        <end position="197"/>
    </location>
</feature>
<reference evidence="2" key="1">
    <citation type="submission" date="2021-01" db="EMBL/GenBank/DDBJ databases">
        <authorList>
            <person name="Corre E."/>
            <person name="Pelletier E."/>
            <person name="Niang G."/>
            <person name="Scheremetjew M."/>
            <person name="Finn R."/>
            <person name="Kale V."/>
            <person name="Holt S."/>
            <person name="Cochrane G."/>
            <person name="Meng A."/>
            <person name="Brown T."/>
            <person name="Cohen L."/>
        </authorList>
    </citation>
    <scope>NUCLEOTIDE SEQUENCE</scope>
    <source>
        <strain evidence="2">CCMP281</strain>
    </source>
</reference>
<keyword evidence="1" id="KW-0812">Transmembrane</keyword>
<dbReference type="PANTHER" id="PTHR33802:SF1">
    <property type="entry name" value="XK-RELATED PROTEIN"/>
    <property type="match status" value="1"/>
</dbReference>
<dbReference type="EMBL" id="HBHX01068003">
    <property type="protein sequence ID" value="CAE0148773.1"/>
    <property type="molecule type" value="Transcribed_RNA"/>
</dbReference>
<feature type="transmembrane region" description="Helical" evidence="1">
    <location>
        <begin position="111"/>
        <end position="130"/>
    </location>
</feature>
<feature type="transmembrane region" description="Helical" evidence="1">
    <location>
        <begin position="204"/>
        <end position="225"/>
    </location>
</feature>
<protein>
    <submittedName>
        <fullName evidence="2">Uncharacterized protein</fullName>
    </submittedName>
</protein>